<keyword evidence="4" id="KW-0804">Transcription</keyword>
<dbReference type="Proteomes" id="UP000263377">
    <property type="component" value="Unassembled WGS sequence"/>
</dbReference>
<sequence>MRPCRSPAVVTVAAMATQATGAAPRTAPGPGGTGRARASAKGEQTRARLIAAARTLLAGDGAGRFTTRNVAALCGVSHGMCHYHFADRTDLIVAVVEDIRPEWITPLEEAVAGPGGYAERSERVLALLTRPESPDLARLHAALHWLALNDERVRASLEAEYARWRSSFVGLFRCLLDERGDGADPVPLGEAFAAAVDGLAAIGSLDGTVDAERVLRTLLDSLSSAAARPSGA</sequence>
<feature type="region of interest" description="Disordered" evidence="6">
    <location>
        <begin position="20"/>
        <end position="42"/>
    </location>
</feature>
<evidence type="ECO:0000256" key="3">
    <source>
        <dbReference type="ARBA" id="ARBA00023125"/>
    </source>
</evidence>
<feature type="domain" description="HTH tetR-type" evidence="7">
    <location>
        <begin position="43"/>
        <end position="103"/>
    </location>
</feature>
<dbReference type="GO" id="GO:0003700">
    <property type="term" value="F:DNA-binding transcription factor activity"/>
    <property type="evidence" value="ECO:0007669"/>
    <property type="project" value="TreeGrafter"/>
</dbReference>
<evidence type="ECO:0000256" key="1">
    <source>
        <dbReference type="ARBA" id="ARBA00022491"/>
    </source>
</evidence>
<reference evidence="8 9" key="1">
    <citation type="submission" date="2018-08" db="EMBL/GenBank/DDBJ databases">
        <title>Diversity &amp; Physiological Properties of Lignin-Decomposing Actinobacteria from Soil.</title>
        <authorList>
            <person name="Roh S.G."/>
            <person name="Kim S.B."/>
        </authorList>
    </citation>
    <scope>NUCLEOTIDE SEQUENCE [LARGE SCALE GENOMIC DNA]</scope>
    <source>
        <strain evidence="8 9">MMS17-GH009</strain>
    </source>
</reference>
<dbReference type="InterPro" id="IPR036271">
    <property type="entry name" value="Tet_transcr_reg_TetR-rel_C_sf"/>
</dbReference>
<dbReference type="SUPFAM" id="SSF48498">
    <property type="entry name" value="Tetracyclin repressor-like, C-terminal domain"/>
    <property type="match status" value="1"/>
</dbReference>
<dbReference type="Gene3D" id="1.10.357.10">
    <property type="entry name" value="Tetracycline Repressor, domain 2"/>
    <property type="match status" value="1"/>
</dbReference>
<evidence type="ECO:0000313" key="8">
    <source>
        <dbReference type="EMBL" id="RGD55474.1"/>
    </source>
</evidence>
<accession>A0A372ZIT9</accession>
<proteinExistence type="predicted"/>
<gene>
    <name evidence="8" type="ORF">DR950_39600</name>
</gene>
<keyword evidence="3 5" id="KW-0238">DNA-binding</keyword>
<organism evidence="8 9">
    <name type="scientific">Kitasatospora xanthocidica</name>
    <dbReference type="NCBI Taxonomy" id="83382"/>
    <lineage>
        <taxon>Bacteria</taxon>
        <taxon>Bacillati</taxon>
        <taxon>Actinomycetota</taxon>
        <taxon>Actinomycetes</taxon>
        <taxon>Kitasatosporales</taxon>
        <taxon>Streptomycetaceae</taxon>
        <taxon>Kitasatospora</taxon>
    </lineage>
</organism>
<evidence type="ECO:0000259" key="7">
    <source>
        <dbReference type="PROSITE" id="PS50977"/>
    </source>
</evidence>
<dbReference type="PANTHER" id="PTHR30055:SF234">
    <property type="entry name" value="HTH-TYPE TRANSCRIPTIONAL REGULATOR BETI"/>
    <property type="match status" value="1"/>
</dbReference>
<comment type="caution">
    <text evidence="8">The sequence shown here is derived from an EMBL/GenBank/DDBJ whole genome shotgun (WGS) entry which is preliminary data.</text>
</comment>
<dbReference type="InterPro" id="IPR009057">
    <property type="entry name" value="Homeodomain-like_sf"/>
</dbReference>
<dbReference type="Pfam" id="PF00440">
    <property type="entry name" value="TetR_N"/>
    <property type="match status" value="1"/>
</dbReference>
<keyword evidence="2" id="KW-0805">Transcription regulation</keyword>
<feature type="DNA-binding region" description="H-T-H motif" evidence="5">
    <location>
        <begin position="66"/>
        <end position="85"/>
    </location>
</feature>
<dbReference type="InterPro" id="IPR039538">
    <property type="entry name" value="BetI_C"/>
</dbReference>
<dbReference type="InterPro" id="IPR001647">
    <property type="entry name" value="HTH_TetR"/>
</dbReference>
<evidence type="ECO:0000313" key="9">
    <source>
        <dbReference type="Proteomes" id="UP000263377"/>
    </source>
</evidence>
<keyword evidence="9" id="KW-1185">Reference proteome</keyword>
<dbReference type="PANTHER" id="PTHR30055">
    <property type="entry name" value="HTH-TYPE TRANSCRIPTIONAL REGULATOR RUTR"/>
    <property type="match status" value="1"/>
</dbReference>
<dbReference type="GO" id="GO:0000976">
    <property type="term" value="F:transcription cis-regulatory region binding"/>
    <property type="evidence" value="ECO:0007669"/>
    <property type="project" value="TreeGrafter"/>
</dbReference>
<dbReference type="SUPFAM" id="SSF46689">
    <property type="entry name" value="Homeodomain-like"/>
    <property type="match status" value="1"/>
</dbReference>
<name>A0A372ZIT9_9ACTN</name>
<dbReference type="AlphaFoldDB" id="A0A372ZIT9"/>
<dbReference type="Pfam" id="PF13977">
    <property type="entry name" value="TetR_C_6"/>
    <property type="match status" value="1"/>
</dbReference>
<evidence type="ECO:0000256" key="2">
    <source>
        <dbReference type="ARBA" id="ARBA00023015"/>
    </source>
</evidence>
<evidence type="ECO:0000256" key="4">
    <source>
        <dbReference type="ARBA" id="ARBA00023163"/>
    </source>
</evidence>
<dbReference type="EMBL" id="QVIG01000003">
    <property type="protein sequence ID" value="RGD55474.1"/>
    <property type="molecule type" value="Genomic_DNA"/>
</dbReference>
<evidence type="ECO:0000256" key="6">
    <source>
        <dbReference type="SAM" id="MobiDB-lite"/>
    </source>
</evidence>
<dbReference type="InterPro" id="IPR050109">
    <property type="entry name" value="HTH-type_TetR-like_transc_reg"/>
</dbReference>
<protein>
    <submittedName>
        <fullName evidence="8">TetR/AcrR family transcriptional regulator</fullName>
    </submittedName>
</protein>
<evidence type="ECO:0000256" key="5">
    <source>
        <dbReference type="PROSITE-ProRule" id="PRU00335"/>
    </source>
</evidence>
<keyword evidence="1" id="KW-0678">Repressor</keyword>
<dbReference type="PROSITE" id="PS50977">
    <property type="entry name" value="HTH_TETR_2"/>
    <property type="match status" value="1"/>
</dbReference>